<gene>
    <name evidence="10" type="ORF">METZ01_LOCUS63320</name>
</gene>
<dbReference type="Gene3D" id="3.40.50.300">
    <property type="entry name" value="P-loop containing nucleotide triphosphate hydrolases"/>
    <property type="match status" value="2"/>
</dbReference>
<evidence type="ECO:0000256" key="8">
    <source>
        <dbReference type="ARBA" id="ARBA00023136"/>
    </source>
</evidence>
<evidence type="ECO:0000256" key="3">
    <source>
        <dbReference type="ARBA" id="ARBA00022475"/>
    </source>
</evidence>
<sequence>MRLTDQPLLSLKGIRKTFPGCVANDAVDLDVAPGEIHALLGENGAGKSTLVKIIYGVLRPDDGEIRWQGATARIHNPAQARQLGIGMVFQHFSLFEAMTVLENIALALPPEDTSVLRKRLRDTADAYGLDLNPERHVYDLSMGERQRIEIVRCLLQDPKLLILDEPTSVLTPQEVDALFATLRSLAAEGRSILYISHKLEEVRTLCDKATILRAGRRVDDCIPASETARSLAEKMIGRRLEPIAHQAIAKNDSVTGISVSGLEVQSDQPHGIDLKDINLEVHGGEILGIAGIAGNGQVEIMGALSGETGAPRAGQIRILDTDVTHLGPVERRLLGAVFVPEERIGHAAVADLTLVDNSYLTAAGRMKFSSHGLINWSSVSEFAQTVVRDFDVRTTGVDALASSLSGGNLQKFIVGREILQEPQVLVVSQPTWGVDAGAAAAIHEQIQKLATAGAAVLMISQDLDEIFLLSHRIAVISQGTLSAATPVGEATPEDIGLLMGARHTQEPENPRVPA</sequence>
<evidence type="ECO:0000259" key="9">
    <source>
        <dbReference type="PROSITE" id="PS50893"/>
    </source>
</evidence>
<dbReference type="AlphaFoldDB" id="A0A381T2N7"/>
<keyword evidence="8" id="KW-0472">Membrane</keyword>
<dbReference type="CDD" id="cd03215">
    <property type="entry name" value="ABC_Carb_Monos_II"/>
    <property type="match status" value="1"/>
</dbReference>
<name>A0A381T2N7_9ZZZZ</name>
<feature type="domain" description="ABC transporter" evidence="9">
    <location>
        <begin position="9"/>
        <end position="239"/>
    </location>
</feature>
<dbReference type="InterPro" id="IPR003439">
    <property type="entry name" value="ABC_transporter-like_ATP-bd"/>
</dbReference>
<dbReference type="GO" id="GO:0016887">
    <property type="term" value="F:ATP hydrolysis activity"/>
    <property type="evidence" value="ECO:0007669"/>
    <property type="project" value="InterPro"/>
</dbReference>
<evidence type="ECO:0000256" key="1">
    <source>
        <dbReference type="ARBA" id="ARBA00004202"/>
    </source>
</evidence>
<dbReference type="PROSITE" id="PS00211">
    <property type="entry name" value="ABC_TRANSPORTER_1"/>
    <property type="match status" value="1"/>
</dbReference>
<keyword evidence="7" id="KW-1278">Translocase</keyword>
<evidence type="ECO:0000256" key="5">
    <source>
        <dbReference type="ARBA" id="ARBA00022741"/>
    </source>
</evidence>
<dbReference type="InterPro" id="IPR017871">
    <property type="entry name" value="ABC_transporter-like_CS"/>
</dbReference>
<accession>A0A381T2N7</accession>
<keyword evidence="4" id="KW-0677">Repeat</keyword>
<dbReference type="Pfam" id="PF00005">
    <property type="entry name" value="ABC_tran"/>
    <property type="match status" value="2"/>
</dbReference>
<dbReference type="InterPro" id="IPR003593">
    <property type="entry name" value="AAA+_ATPase"/>
</dbReference>
<dbReference type="SMART" id="SM00382">
    <property type="entry name" value="AAA"/>
    <property type="match status" value="1"/>
</dbReference>
<evidence type="ECO:0000256" key="4">
    <source>
        <dbReference type="ARBA" id="ARBA00022737"/>
    </source>
</evidence>
<dbReference type="EMBL" id="UINC01003934">
    <property type="protein sequence ID" value="SVA10466.1"/>
    <property type="molecule type" value="Genomic_DNA"/>
</dbReference>
<dbReference type="GO" id="GO:0005886">
    <property type="term" value="C:plasma membrane"/>
    <property type="evidence" value="ECO:0007669"/>
    <property type="project" value="UniProtKB-SubCell"/>
</dbReference>
<organism evidence="10">
    <name type="scientific">marine metagenome</name>
    <dbReference type="NCBI Taxonomy" id="408172"/>
    <lineage>
        <taxon>unclassified sequences</taxon>
        <taxon>metagenomes</taxon>
        <taxon>ecological metagenomes</taxon>
    </lineage>
</organism>
<evidence type="ECO:0000313" key="10">
    <source>
        <dbReference type="EMBL" id="SVA10466.1"/>
    </source>
</evidence>
<keyword evidence="5" id="KW-0547">Nucleotide-binding</keyword>
<dbReference type="InterPro" id="IPR050107">
    <property type="entry name" value="ABC_carbohydrate_import_ATPase"/>
</dbReference>
<protein>
    <recommendedName>
        <fullName evidence="9">ABC transporter domain-containing protein</fullName>
    </recommendedName>
</protein>
<dbReference type="FunFam" id="3.40.50.300:FF:000127">
    <property type="entry name" value="Ribose import ATP-binding protein RbsA"/>
    <property type="match status" value="1"/>
</dbReference>
<dbReference type="GO" id="GO:0005524">
    <property type="term" value="F:ATP binding"/>
    <property type="evidence" value="ECO:0007669"/>
    <property type="project" value="UniProtKB-KW"/>
</dbReference>
<keyword evidence="3" id="KW-1003">Cell membrane</keyword>
<evidence type="ECO:0000256" key="2">
    <source>
        <dbReference type="ARBA" id="ARBA00022448"/>
    </source>
</evidence>
<proteinExistence type="predicted"/>
<dbReference type="PANTHER" id="PTHR43790">
    <property type="entry name" value="CARBOHYDRATE TRANSPORT ATP-BINDING PROTEIN MG119-RELATED"/>
    <property type="match status" value="1"/>
</dbReference>
<dbReference type="CDD" id="cd03216">
    <property type="entry name" value="ABC_Carb_Monos_I"/>
    <property type="match status" value="1"/>
</dbReference>
<reference evidence="10" key="1">
    <citation type="submission" date="2018-05" db="EMBL/GenBank/DDBJ databases">
        <authorList>
            <person name="Lanie J.A."/>
            <person name="Ng W.-L."/>
            <person name="Kazmierczak K.M."/>
            <person name="Andrzejewski T.M."/>
            <person name="Davidsen T.M."/>
            <person name="Wayne K.J."/>
            <person name="Tettelin H."/>
            <person name="Glass J.I."/>
            <person name="Rusch D."/>
            <person name="Podicherti R."/>
            <person name="Tsui H.-C.T."/>
            <person name="Winkler M.E."/>
        </authorList>
    </citation>
    <scope>NUCLEOTIDE SEQUENCE</scope>
</reference>
<dbReference type="InterPro" id="IPR027417">
    <property type="entry name" value="P-loop_NTPase"/>
</dbReference>
<evidence type="ECO:0000256" key="6">
    <source>
        <dbReference type="ARBA" id="ARBA00022840"/>
    </source>
</evidence>
<dbReference type="PROSITE" id="PS50893">
    <property type="entry name" value="ABC_TRANSPORTER_2"/>
    <property type="match status" value="2"/>
</dbReference>
<keyword evidence="6" id="KW-0067">ATP-binding</keyword>
<keyword evidence="2" id="KW-0813">Transport</keyword>
<comment type="subcellular location">
    <subcellularLocation>
        <location evidence="1">Cell membrane</location>
        <topology evidence="1">Peripheral membrane protein</topology>
    </subcellularLocation>
</comment>
<feature type="domain" description="ABC transporter" evidence="9">
    <location>
        <begin position="257"/>
        <end position="503"/>
    </location>
</feature>
<dbReference type="PANTHER" id="PTHR43790:SF4">
    <property type="entry name" value="GUANOSINE IMPORT ATP-BINDING PROTEIN NUPO"/>
    <property type="match status" value="1"/>
</dbReference>
<evidence type="ECO:0000256" key="7">
    <source>
        <dbReference type="ARBA" id="ARBA00022967"/>
    </source>
</evidence>
<dbReference type="SUPFAM" id="SSF52540">
    <property type="entry name" value="P-loop containing nucleoside triphosphate hydrolases"/>
    <property type="match status" value="2"/>
</dbReference>